<dbReference type="InterPro" id="IPR036291">
    <property type="entry name" value="NAD(P)-bd_dom_sf"/>
</dbReference>
<evidence type="ECO:0000313" key="2">
    <source>
        <dbReference type="EMBL" id="KUG22598.1"/>
    </source>
</evidence>
<feature type="domain" description="Oxidoreductase DRL-like catalytic" evidence="1">
    <location>
        <begin position="145"/>
        <end position="308"/>
    </location>
</feature>
<proteinExistence type="predicted"/>
<name>A0A0W8FP06_9ZZZZ</name>
<protein>
    <submittedName>
        <fullName evidence="2">Homoserine dehydrogenase</fullName>
        <ecNumber evidence="2">1.1.1.3</ecNumber>
    </submittedName>
</protein>
<evidence type="ECO:0000259" key="1">
    <source>
        <dbReference type="Pfam" id="PF21135"/>
    </source>
</evidence>
<gene>
    <name evidence="2" type="ORF">ASZ90_007620</name>
</gene>
<dbReference type="EC" id="1.1.1.3" evidence="2"/>
<dbReference type="GO" id="GO:0004412">
    <property type="term" value="F:homoserine dehydrogenase activity"/>
    <property type="evidence" value="ECO:0007669"/>
    <property type="project" value="UniProtKB-EC"/>
</dbReference>
<dbReference type="Pfam" id="PF21135">
    <property type="entry name" value="DRL_cat"/>
    <property type="match status" value="1"/>
</dbReference>
<organism evidence="2">
    <name type="scientific">hydrocarbon metagenome</name>
    <dbReference type="NCBI Taxonomy" id="938273"/>
    <lineage>
        <taxon>unclassified sequences</taxon>
        <taxon>metagenomes</taxon>
        <taxon>ecological metagenomes</taxon>
    </lineage>
</organism>
<reference evidence="2" key="1">
    <citation type="journal article" date="2015" name="Proc. Natl. Acad. Sci. U.S.A.">
        <title>Networks of energetic and metabolic interactions define dynamics in microbial communities.</title>
        <authorList>
            <person name="Embree M."/>
            <person name="Liu J.K."/>
            <person name="Al-Bassam M.M."/>
            <person name="Zengler K."/>
        </authorList>
    </citation>
    <scope>NUCLEOTIDE SEQUENCE</scope>
</reference>
<dbReference type="AlphaFoldDB" id="A0A0W8FP06"/>
<dbReference type="SUPFAM" id="SSF51735">
    <property type="entry name" value="NAD(P)-binding Rossmann-fold domains"/>
    <property type="match status" value="1"/>
</dbReference>
<dbReference type="PANTHER" id="PTHR37850:SF1">
    <property type="entry name" value="SAF DOMAIN PROTEIN"/>
    <property type="match status" value="1"/>
</dbReference>
<dbReference type="InterPro" id="IPR048423">
    <property type="entry name" value="DRL_cat"/>
</dbReference>
<accession>A0A0W8FP06</accession>
<comment type="caution">
    <text evidence="2">The sequence shown here is derived from an EMBL/GenBank/DDBJ whole genome shotgun (WGS) entry which is preliminary data.</text>
</comment>
<sequence>MKKNKSIDFILLGAGSVGKGVFHQSLITPDVNCKVICDIDVNKALALFDSKRQTKTVYSEGELADALKQNKIAVCQDARLAATAPDVEVFFDASTAIDSAPSIIESAMASGKHVIMMNAEADAVFGPWFWHLAQKNGVAYTSSDGDQPAVIARLVAELRFYGLELVMAGNIKGFLDRYTDPVKIRPEADKRGLDYQMCSSYTDGTKLCVEMSIVANALSCSVLKAGMTGPRMAEATDMFNHFSFSDIWKSGQEPLVDYILGAKPKGGVFAVGYTDDAYQRRMLDWFPPEIGPGPFYVLTRPYHLIHLESMRTILEVSNTKKSLIAPRHGMRTEVICYAKKDLQEGELLDGPGGFSSYGLIENRADGSNTGLPIILSMNTRLLRAVKKDERIGWNDVDISSIPVNALTAWQKACKIAL</sequence>
<dbReference type="PANTHER" id="PTHR37850">
    <property type="entry name" value="STRU PROTEIN"/>
    <property type="match status" value="1"/>
</dbReference>
<dbReference type="EMBL" id="LNQE01000953">
    <property type="protein sequence ID" value="KUG22598.1"/>
    <property type="molecule type" value="Genomic_DNA"/>
</dbReference>
<keyword evidence="2" id="KW-0560">Oxidoreductase</keyword>
<dbReference type="Gene3D" id="3.40.50.720">
    <property type="entry name" value="NAD(P)-binding Rossmann-like Domain"/>
    <property type="match status" value="1"/>
</dbReference>